<gene>
    <name evidence="4" type="ORF">LTR09_000238</name>
</gene>
<dbReference type="InterPro" id="IPR047134">
    <property type="entry name" value="RNF4"/>
</dbReference>
<dbReference type="GO" id="GO:0008270">
    <property type="term" value="F:zinc ion binding"/>
    <property type="evidence" value="ECO:0007669"/>
    <property type="project" value="UniProtKB-KW"/>
</dbReference>
<dbReference type="InterPro" id="IPR013083">
    <property type="entry name" value="Znf_RING/FYVE/PHD"/>
</dbReference>
<dbReference type="PROSITE" id="PS50089">
    <property type="entry name" value="ZF_RING_2"/>
    <property type="match status" value="1"/>
</dbReference>
<evidence type="ECO:0000256" key="2">
    <source>
        <dbReference type="SAM" id="MobiDB-lite"/>
    </source>
</evidence>
<dbReference type="Gene3D" id="3.30.40.10">
    <property type="entry name" value="Zinc/RING finger domain, C3HC4 (zinc finger)"/>
    <property type="match status" value="1"/>
</dbReference>
<dbReference type="SMART" id="SM00184">
    <property type="entry name" value="RING"/>
    <property type="match status" value="1"/>
</dbReference>
<feature type="domain" description="RING-type" evidence="3">
    <location>
        <begin position="454"/>
        <end position="496"/>
    </location>
</feature>
<keyword evidence="5" id="KW-1185">Reference proteome</keyword>
<feature type="region of interest" description="Disordered" evidence="2">
    <location>
        <begin position="52"/>
        <end position="105"/>
    </location>
</feature>
<dbReference type="InterPro" id="IPR001841">
    <property type="entry name" value="Znf_RING"/>
</dbReference>
<feature type="region of interest" description="Disordered" evidence="2">
    <location>
        <begin position="523"/>
        <end position="563"/>
    </location>
</feature>
<keyword evidence="1" id="KW-0862">Zinc</keyword>
<feature type="compositionally biased region" description="Acidic residues" evidence="2">
    <location>
        <begin position="523"/>
        <end position="541"/>
    </location>
</feature>
<evidence type="ECO:0000313" key="4">
    <source>
        <dbReference type="EMBL" id="KAK3058673.1"/>
    </source>
</evidence>
<proteinExistence type="predicted"/>
<name>A0AAJ0GJF6_9PEZI</name>
<dbReference type="SUPFAM" id="SSF57850">
    <property type="entry name" value="RING/U-box"/>
    <property type="match status" value="1"/>
</dbReference>
<protein>
    <recommendedName>
        <fullName evidence="3">RING-type domain-containing protein</fullName>
    </recommendedName>
</protein>
<feature type="compositionally biased region" description="Acidic residues" evidence="2">
    <location>
        <begin position="119"/>
        <end position="162"/>
    </location>
</feature>
<comment type="caution">
    <text evidence="4">The sequence shown here is derived from an EMBL/GenBank/DDBJ whole genome shotgun (WGS) entry which is preliminary data.</text>
</comment>
<keyword evidence="1" id="KW-0863">Zinc-finger</keyword>
<dbReference type="PANTHER" id="PTHR23041">
    <property type="entry name" value="RING FINGER DOMAIN-CONTAINING"/>
    <property type="match status" value="1"/>
</dbReference>
<dbReference type="Proteomes" id="UP001271007">
    <property type="component" value="Unassembled WGS sequence"/>
</dbReference>
<feature type="region of interest" description="Disordered" evidence="2">
    <location>
        <begin position="388"/>
        <end position="425"/>
    </location>
</feature>
<feature type="compositionally biased region" description="Basic and acidic residues" evidence="2">
    <location>
        <begin position="62"/>
        <end position="88"/>
    </location>
</feature>
<dbReference type="Pfam" id="PF13639">
    <property type="entry name" value="zf-RING_2"/>
    <property type="match status" value="1"/>
</dbReference>
<sequence length="577" mass="64109">MSAATIGVEALCEEIREQLSGVEVGDFVLLTCHPKRRAPLLKRRDSGHLRQPAWEVGWGGQTEDHGQLLHGSDGESKPVEEGDARPQESEQCSIDAVSGGEDAEHSRSLIMSVVEDVDGESLLDEDDEVEADDEVDGGDGIDEGDEVDSNTDEPPDDADDNLNDTYDNPSNANEDGADTKGTASLIRLFVVGSVKRDEDDNLISIRLRNLCPCTMPWSPFSCDNGYHLFGKEIILREHVRPDSRYSDLSVKCLYQGIVHFSIQGVAEEIHDRDDRHTYQLAIKPDGDMVRTACHKAGPLCIAGCHQGYLENQEALNNLLYDPLNAVSEYRPLCPYCIGFDLVKQYHSLREFRDITNVDISQLYDFSHSLNARFAELGYQSQYDLDESEWNYHDNSDDDSEGEDDDDGEGDWEQWPDANDPNQELGFTPAQDATIAALPRKRFAEVEKKDGNAQCGVCMDDFEEQTVVVEMPCGHLFCESGCLANWLKNSNCCPNCRVRLPEEETEEEMEAGEYHGIARMFGDEEEEDVSEFEGEDSNGIDEMDSHAEGMADGPEPAAGSSFATETFNGGFEVDYGGW</sequence>
<dbReference type="PANTHER" id="PTHR23041:SF78">
    <property type="entry name" value="E3 UBIQUITIN-PROTEIN LIGASE RNF4"/>
    <property type="match status" value="1"/>
</dbReference>
<organism evidence="4 5">
    <name type="scientific">Extremus antarcticus</name>
    <dbReference type="NCBI Taxonomy" id="702011"/>
    <lineage>
        <taxon>Eukaryota</taxon>
        <taxon>Fungi</taxon>
        <taxon>Dikarya</taxon>
        <taxon>Ascomycota</taxon>
        <taxon>Pezizomycotina</taxon>
        <taxon>Dothideomycetes</taxon>
        <taxon>Dothideomycetidae</taxon>
        <taxon>Mycosphaerellales</taxon>
        <taxon>Extremaceae</taxon>
        <taxon>Extremus</taxon>
    </lineage>
</organism>
<evidence type="ECO:0000259" key="3">
    <source>
        <dbReference type="PROSITE" id="PS50089"/>
    </source>
</evidence>
<evidence type="ECO:0000313" key="5">
    <source>
        <dbReference type="Proteomes" id="UP001271007"/>
    </source>
</evidence>
<keyword evidence="1" id="KW-0479">Metal-binding</keyword>
<dbReference type="EMBL" id="JAWDJX010000001">
    <property type="protein sequence ID" value="KAK3058673.1"/>
    <property type="molecule type" value="Genomic_DNA"/>
</dbReference>
<feature type="region of interest" description="Disordered" evidence="2">
    <location>
        <begin position="119"/>
        <end position="179"/>
    </location>
</feature>
<dbReference type="AlphaFoldDB" id="A0AAJ0GJF6"/>
<accession>A0AAJ0GJF6</accession>
<feature type="compositionally biased region" description="Acidic residues" evidence="2">
    <location>
        <begin position="395"/>
        <end position="413"/>
    </location>
</feature>
<evidence type="ECO:0000256" key="1">
    <source>
        <dbReference type="PROSITE-ProRule" id="PRU00175"/>
    </source>
</evidence>
<reference evidence="4" key="1">
    <citation type="submission" date="2023-04" db="EMBL/GenBank/DDBJ databases">
        <title>Black Yeasts Isolated from many extreme environments.</title>
        <authorList>
            <person name="Coleine C."/>
            <person name="Stajich J.E."/>
            <person name="Selbmann L."/>
        </authorList>
    </citation>
    <scope>NUCLEOTIDE SEQUENCE</scope>
    <source>
        <strain evidence="4">CCFEE 5312</strain>
    </source>
</reference>